<evidence type="ECO:0000313" key="2">
    <source>
        <dbReference type="Proteomes" id="UP000006036"/>
    </source>
</evidence>
<dbReference type="EMBL" id="AP012492">
    <property type="protein sequence ID" value="BAM32109.1"/>
    <property type="molecule type" value="Genomic_DNA"/>
</dbReference>
<dbReference type="RefSeq" id="WP_015453419.1">
    <property type="nucleotide sequence ID" value="NC_020555.1"/>
</dbReference>
<name>A0AAI8MM23_9HELI</name>
<dbReference type="AlphaFoldDB" id="A0AAI8MM23"/>
<organism evidence="1 2">
    <name type="scientific">Helicobacter cinaedi CCUG 18818 = ATCC BAA-847</name>
    <dbReference type="NCBI Taxonomy" id="537971"/>
    <lineage>
        <taxon>Bacteria</taxon>
        <taxon>Pseudomonadati</taxon>
        <taxon>Campylobacterota</taxon>
        <taxon>Epsilonproteobacteria</taxon>
        <taxon>Campylobacterales</taxon>
        <taxon>Helicobacteraceae</taxon>
        <taxon>Helicobacter</taxon>
    </lineage>
</organism>
<gene>
    <name evidence="1" type="ORF">HCBAA847_0871</name>
</gene>
<proteinExistence type="predicted"/>
<evidence type="ECO:0000313" key="1">
    <source>
        <dbReference type="EMBL" id="BAM32109.1"/>
    </source>
</evidence>
<protein>
    <submittedName>
        <fullName evidence="1">Uncharacterized protein</fullName>
    </submittedName>
</protein>
<dbReference type="PROSITE" id="PS51257">
    <property type="entry name" value="PROKAR_LIPOPROTEIN"/>
    <property type="match status" value="1"/>
</dbReference>
<dbReference type="Proteomes" id="UP000006036">
    <property type="component" value="Chromosome 1"/>
</dbReference>
<reference evidence="1 2" key="1">
    <citation type="journal article" date="2012" name="J. Bacteriol.">
        <title>Complete Genome Sequence of Helicobacter cinaedi Type Strain ATCC BAA-847.</title>
        <authorList>
            <person name="Miyoshi-Akiyama T."/>
            <person name="Takeshita N."/>
            <person name="Ohmagari N."/>
            <person name="Kirikae T."/>
        </authorList>
    </citation>
    <scope>NUCLEOTIDE SEQUENCE [LARGE SCALE GENOMIC DNA]</scope>
    <source>
        <strain evidence="1 2">ATCC BAA-847</strain>
    </source>
</reference>
<sequence length="86" mass="9214">MKLSCKKASDTNMCGAAGNTIGGCEQFGGKNGAIVDGYAKQTLQPVPKIFYKTRTYEILGLKTNFGLNFTTPSGLSMDWVVKLEAS</sequence>
<dbReference type="KEGG" id="hcb:HCBAA847_0871"/>
<accession>A0AAI8MM23</accession>